<protein>
    <submittedName>
        <fullName evidence="6">Serine protease</fullName>
    </submittedName>
</protein>
<reference evidence="6 7" key="1">
    <citation type="submission" date="2019-07" db="EMBL/GenBank/DDBJ databases">
        <title>Whole genome shotgun sequence of Aeromicrobium flavum NBRC 107625.</title>
        <authorList>
            <person name="Hosoyama A."/>
            <person name="Uohara A."/>
            <person name="Ohji S."/>
            <person name="Ichikawa N."/>
        </authorList>
    </citation>
    <scope>NUCLEOTIDE SEQUENCE [LARGE SCALE GENOMIC DNA]</scope>
    <source>
        <strain evidence="6 7">NBRC 107625</strain>
    </source>
</reference>
<dbReference type="RefSeq" id="WP_146826541.1">
    <property type="nucleotide sequence ID" value="NZ_BAAAYQ010000001.1"/>
</dbReference>
<organism evidence="6 7">
    <name type="scientific">Aeromicrobium flavum</name>
    <dbReference type="NCBI Taxonomy" id="416568"/>
    <lineage>
        <taxon>Bacteria</taxon>
        <taxon>Bacillati</taxon>
        <taxon>Actinomycetota</taxon>
        <taxon>Actinomycetes</taxon>
        <taxon>Propionibacteriales</taxon>
        <taxon>Nocardioidaceae</taxon>
        <taxon>Aeromicrobium</taxon>
    </lineage>
</organism>
<feature type="transmembrane region" description="Helical" evidence="5">
    <location>
        <begin position="6"/>
        <end position="25"/>
    </location>
</feature>
<dbReference type="AlphaFoldDB" id="A0A512HU05"/>
<comment type="subcellular location">
    <subcellularLocation>
        <location evidence="1">Membrane</location>
        <topology evidence="1">Multi-pass membrane protein</topology>
    </subcellularLocation>
</comment>
<evidence type="ECO:0000313" key="6">
    <source>
        <dbReference type="EMBL" id="GEO88931.1"/>
    </source>
</evidence>
<comment type="caution">
    <text evidence="6">The sequence shown here is derived from an EMBL/GenBank/DDBJ whole genome shotgun (WGS) entry which is preliminary data.</text>
</comment>
<dbReference type="InterPro" id="IPR001940">
    <property type="entry name" value="Peptidase_S1C"/>
</dbReference>
<gene>
    <name evidence="6" type="ORF">AFL01nite_12580</name>
</gene>
<dbReference type="InterPro" id="IPR009003">
    <property type="entry name" value="Peptidase_S1_PA"/>
</dbReference>
<keyword evidence="6" id="KW-0378">Hydrolase</keyword>
<keyword evidence="6" id="KW-0645">Protease</keyword>
<dbReference type="PANTHER" id="PTHR43019:SF23">
    <property type="entry name" value="PROTEASE DO-LIKE 5, CHLOROPLASTIC"/>
    <property type="match status" value="1"/>
</dbReference>
<dbReference type="Pfam" id="PF13365">
    <property type="entry name" value="Trypsin_2"/>
    <property type="match status" value="1"/>
</dbReference>
<dbReference type="OrthoDB" id="9766361at2"/>
<name>A0A512HU05_9ACTN</name>
<dbReference type="NCBIfam" id="NF033740">
    <property type="entry name" value="MarP_fam_protase"/>
    <property type="match status" value="1"/>
</dbReference>
<dbReference type="PANTHER" id="PTHR43019">
    <property type="entry name" value="SERINE ENDOPROTEASE DEGS"/>
    <property type="match status" value="1"/>
</dbReference>
<feature type="transmembrane region" description="Helical" evidence="5">
    <location>
        <begin position="93"/>
        <end position="118"/>
    </location>
</feature>
<evidence type="ECO:0000313" key="7">
    <source>
        <dbReference type="Proteomes" id="UP000321769"/>
    </source>
</evidence>
<evidence type="ECO:0000256" key="3">
    <source>
        <dbReference type="ARBA" id="ARBA00022989"/>
    </source>
</evidence>
<dbReference type="Proteomes" id="UP000321769">
    <property type="component" value="Unassembled WGS sequence"/>
</dbReference>
<keyword evidence="7" id="KW-1185">Reference proteome</keyword>
<evidence type="ECO:0000256" key="4">
    <source>
        <dbReference type="ARBA" id="ARBA00023136"/>
    </source>
</evidence>
<keyword evidence="4 5" id="KW-0472">Membrane</keyword>
<feature type="transmembrane region" description="Helical" evidence="5">
    <location>
        <begin position="61"/>
        <end position="81"/>
    </location>
</feature>
<dbReference type="EMBL" id="BJZQ01000004">
    <property type="protein sequence ID" value="GEO88931.1"/>
    <property type="molecule type" value="Genomic_DNA"/>
</dbReference>
<dbReference type="GO" id="GO:0016020">
    <property type="term" value="C:membrane"/>
    <property type="evidence" value="ECO:0007669"/>
    <property type="project" value="UniProtKB-SubCell"/>
</dbReference>
<keyword evidence="2 5" id="KW-0812">Transmembrane</keyword>
<dbReference type="GO" id="GO:0004252">
    <property type="term" value="F:serine-type endopeptidase activity"/>
    <property type="evidence" value="ECO:0007669"/>
    <property type="project" value="InterPro"/>
</dbReference>
<evidence type="ECO:0000256" key="5">
    <source>
        <dbReference type="SAM" id="Phobius"/>
    </source>
</evidence>
<dbReference type="InterPro" id="IPR043504">
    <property type="entry name" value="Peptidase_S1_PA_chymotrypsin"/>
</dbReference>
<keyword evidence="3 5" id="KW-1133">Transmembrane helix</keyword>
<dbReference type="Gene3D" id="2.40.10.10">
    <property type="entry name" value="Trypsin-like serine proteases"/>
    <property type="match status" value="2"/>
</dbReference>
<sequence>MNWLDVVLLVTFVVYAYAGWVHGFVSNVFSGGGLLLGFLLGIALAPRFFDQGSGEPVQAVLSIAFVFVVAGIGNFTGTLIGRSLRIRRGPGRAVDAVLGAAFGTSIVMASSWALGYAVSASTLPYVSSAVRDSSVLARVDQLMPQRAGEALQAFTDSLTSDVFPRYLDPFETEIIPDIAAPDQKTLALRSVRAARKSVVRVLGEADCNRMIEGSGFVIAPERVMTNAHVIAGVDEPTVTLGDRRYDARPVWFDTTLDLAVVDVPGLAGTPLRFDTGADQGDPAAVLGFPENGPFDARAARVRGQLNLRGPDIYGEGRIARDVFSIRSLVRSGNSGGPLISAQGDVIGVIFAASISDSETGYAVTAAETLPVARAAVRASSTVSTGRCA</sequence>
<dbReference type="Pfam" id="PF02674">
    <property type="entry name" value="Colicin_V"/>
    <property type="match status" value="1"/>
</dbReference>
<accession>A0A512HU05</accession>
<dbReference type="InterPro" id="IPR003825">
    <property type="entry name" value="Colicin-V_CvpA"/>
</dbReference>
<dbReference type="InterPro" id="IPR047680">
    <property type="entry name" value="MarP-like"/>
</dbReference>
<dbReference type="GO" id="GO:0006508">
    <property type="term" value="P:proteolysis"/>
    <property type="evidence" value="ECO:0007669"/>
    <property type="project" value="UniProtKB-KW"/>
</dbReference>
<proteinExistence type="predicted"/>
<dbReference type="SUPFAM" id="SSF50494">
    <property type="entry name" value="Trypsin-like serine proteases"/>
    <property type="match status" value="1"/>
</dbReference>
<feature type="transmembrane region" description="Helical" evidence="5">
    <location>
        <begin position="32"/>
        <end position="49"/>
    </location>
</feature>
<dbReference type="GO" id="GO:0009403">
    <property type="term" value="P:toxin biosynthetic process"/>
    <property type="evidence" value="ECO:0007669"/>
    <property type="project" value="InterPro"/>
</dbReference>
<evidence type="ECO:0000256" key="2">
    <source>
        <dbReference type="ARBA" id="ARBA00022692"/>
    </source>
</evidence>
<dbReference type="PRINTS" id="PR00834">
    <property type="entry name" value="PROTEASES2C"/>
</dbReference>
<evidence type="ECO:0000256" key="1">
    <source>
        <dbReference type="ARBA" id="ARBA00004141"/>
    </source>
</evidence>